<evidence type="ECO:0000313" key="2">
    <source>
        <dbReference type="EMBL" id="KKR30976.1"/>
    </source>
</evidence>
<dbReference type="EMBL" id="LBXO01000078">
    <property type="protein sequence ID" value="KKR30976.1"/>
    <property type="molecule type" value="Genomic_DNA"/>
</dbReference>
<reference evidence="2 3" key="1">
    <citation type="journal article" date="2015" name="Nature">
        <title>rRNA introns, odd ribosomes, and small enigmatic genomes across a large radiation of phyla.</title>
        <authorList>
            <person name="Brown C.T."/>
            <person name="Hug L.A."/>
            <person name="Thomas B.C."/>
            <person name="Sharon I."/>
            <person name="Castelle C.J."/>
            <person name="Singh A."/>
            <person name="Wilkins M.J."/>
            <person name="Williams K.H."/>
            <person name="Banfield J.F."/>
        </authorList>
    </citation>
    <scope>NUCLEOTIDE SEQUENCE [LARGE SCALE GENOMIC DNA]</scope>
</reference>
<evidence type="ECO:0000313" key="3">
    <source>
        <dbReference type="Proteomes" id="UP000034137"/>
    </source>
</evidence>
<gene>
    <name evidence="2" type="ORF">UT64_C0078G0006</name>
</gene>
<organism evidence="2 3">
    <name type="scientific">Candidatus Falkowbacteria bacterium GW2011_GWF2_39_8</name>
    <dbReference type="NCBI Taxonomy" id="1618642"/>
    <lineage>
        <taxon>Bacteria</taxon>
        <taxon>Candidatus Falkowiibacteriota</taxon>
    </lineage>
</organism>
<dbReference type="AlphaFoldDB" id="A0A0G0Q0T7"/>
<name>A0A0G0Q0T7_9BACT</name>
<sequence length="360" mass="41576">MKKITKKYKIIFDTNILWQDKEDKVSKLFNLSLEESFKFIKEHSLNSKIILSIPEIVVAERIEQTLSDVNNMVNTIANKVQALSPFGVKISENCYKLNYEKEIIKIKKAILNKSQVEVIKSAKVRQSEIIRRSLKGIKPFSAKGDKGFRDTIIWLSILDDAKINNDCNYILCSNNSSDFNETSLSEEFMLVNKNSFKVVSDMPSLKQLLDVEFDLNLELKKLFQEIKNELNKKIGDIMVSVNNYEVRRKSALENALDVTTMYESIRLDNSEEFIAGYNFKSISYDNIFETKYGAFNIRATVTTIPRMKNSTYRHIPSYINLYETEKTDIFSVILDYSIKSNLITAINVTKVSPHRYSHSL</sequence>
<proteinExistence type="predicted"/>
<accession>A0A0G0Q0T7</accession>
<dbReference type="Proteomes" id="UP000034137">
    <property type="component" value="Unassembled WGS sequence"/>
</dbReference>
<comment type="caution">
    <text evidence="2">The sequence shown here is derived from an EMBL/GenBank/DDBJ whole genome shotgun (WGS) entry which is preliminary data.</text>
</comment>
<dbReference type="InterPro" id="IPR032557">
    <property type="entry name" value="DUF4935"/>
</dbReference>
<dbReference type="Pfam" id="PF16289">
    <property type="entry name" value="PIN_12"/>
    <property type="match status" value="1"/>
</dbReference>
<feature type="domain" description="DUF4935" evidence="1">
    <location>
        <begin position="10"/>
        <end position="179"/>
    </location>
</feature>
<evidence type="ECO:0000259" key="1">
    <source>
        <dbReference type="Pfam" id="PF16289"/>
    </source>
</evidence>
<protein>
    <recommendedName>
        <fullName evidence="1">DUF4935 domain-containing protein</fullName>
    </recommendedName>
</protein>